<organism evidence="2 3">
    <name type="scientific">candidate division WOR-3 bacterium</name>
    <dbReference type="NCBI Taxonomy" id="2052148"/>
    <lineage>
        <taxon>Bacteria</taxon>
        <taxon>Bacteria division WOR-3</taxon>
    </lineage>
</organism>
<comment type="caution">
    <text evidence="2">The sequence shown here is derived from an EMBL/GenBank/DDBJ whole genome shotgun (WGS) entry which is preliminary data.</text>
</comment>
<feature type="non-terminal residue" evidence="2">
    <location>
        <position position="470"/>
    </location>
</feature>
<accession>A0A9D5KA31</accession>
<proteinExistence type="predicted"/>
<gene>
    <name evidence="2" type="ORF">GF359_06585</name>
</gene>
<reference evidence="2" key="1">
    <citation type="submission" date="2019-11" db="EMBL/GenBank/DDBJ databases">
        <title>Microbial mats filling the niche in hypersaline microbial mats.</title>
        <authorList>
            <person name="Wong H.L."/>
            <person name="Macleod F.I."/>
            <person name="White R.A. III"/>
            <person name="Burns B.P."/>
        </authorList>
    </citation>
    <scope>NUCLEOTIDE SEQUENCE</scope>
    <source>
        <strain evidence="2">Bin_327</strain>
    </source>
</reference>
<protein>
    <submittedName>
        <fullName evidence="2">Tetratricopeptide repeat protein</fullName>
    </submittedName>
</protein>
<dbReference type="Proteomes" id="UP000630660">
    <property type="component" value="Unassembled WGS sequence"/>
</dbReference>
<name>A0A9D5KA31_UNCW3</name>
<sequence>MKGIKKMGKTTGLFILLGLSATCGFADWNTKQMRPSVEPERIERLLDSLITMGDVEWALTKFVEDSLYEYDERMEAATLLAAYYNRIEKPARSLLALFYISRELETDWTTEQNLIAAEAYARLNRRDWSESMLSEIDEMDYLSDVSRTLHTYSMLEGLSDPDSLIEVRSQFERQLERTFDPMTLMLCFHGLGLCYLASGIGEHYDTAGAYFDVVLKEYPLDYPDLLPLLGRLIPYSLYWSGLAAARRGDGWTALATSEEILYSHPEMHFWDEAAIRYASLQMRREKLDSVRIAVNMMLERTTNEHSALEGKLLLASCLLYERKYDSAAVAFASLSRQLPVGDTLRVLAYSGLETSLLAYSRNILDVDSIIPRLTRLNLAEYNPLAMARLDCELAERFLRERRVDEADSFYNLTLRYYPDQGTRTHAHLGLAYTSLADGEWNRSIEHYEKAVEYLHSYEVPDGIMADIRLN</sequence>
<keyword evidence="1" id="KW-0732">Signal</keyword>
<feature type="chain" id="PRO_5038517134" evidence="1">
    <location>
        <begin position="27"/>
        <end position="470"/>
    </location>
</feature>
<dbReference type="InterPro" id="IPR011990">
    <property type="entry name" value="TPR-like_helical_dom_sf"/>
</dbReference>
<evidence type="ECO:0000313" key="2">
    <source>
        <dbReference type="EMBL" id="MBD3364865.1"/>
    </source>
</evidence>
<feature type="signal peptide" evidence="1">
    <location>
        <begin position="1"/>
        <end position="26"/>
    </location>
</feature>
<dbReference type="AlphaFoldDB" id="A0A9D5KA31"/>
<dbReference type="Gene3D" id="1.25.40.10">
    <property type="entry name" value="Tetratricopeptide repeat domain"/>
    <property type="match status" value="2"/>
</dbReference>
<evidence type="ECO:0000313" key="3">
    <source>
        <dbReference type="Proteomes" id="UP000630660"/>
    </source>
</evidence>
<dbReference type="SUPFAM" id="SSF48452">
    <property type="entry name" value="TPR-like"/>
    <property type="match status" value="1"/>
</dbReference>
<dbReference type="EMBL" id="WJKJ01000222">
    <property type="protein sequence ID" value="MBD3364865.1"/>
    <property type="molecule type" value="Genomic_DNA"/>
</dbReference>
<evidence type="ECO:0000256" key="1">
    <source>
        <dbReference type="SAM" id="SignalP"/>
    </source>
</evidence>